<keyword evidence="3" id="KW-1185">Reference proteome</keyword>
<reference evidence="2 3" key="1">
    <citation type="journal article" date="2018" name="Sci. Rep.">
        <title>Genomic signatures of local adaptation to the degree of environmental predictability in rotifers.</title>
        <authorList>
            <person name="Franch-Gras L."/>
            <person name="Hahn C."/>
            <person name="Garcia-Roger E.M."/>
            <person name="Carmona M.J."/>
            <person name="Serra M."/>
            <person name="Gomez A."/>
        </authorList>
    </citation>
    <scope>NUCLEOTIDE SEQUENCE [LARGE SCALE GENOMIC DNA]</scope>
    <source>
        <strain evidence="2">HYR1</strain>
    </source>
</reference>
<evidence type="ECO:0000313" key="3">
    <source>
        <dbReference type="Proteomes" id="UP000276133"/>
    </source>
</evidence>
<gene>
    <name evidence="2" type="ORF">BpHYR1_003095</name>
</gene>
<evidence type="ECO:0000256" key="1">
    <source>
        <dbReference type="SAM" id="SignalP"/>
    </source>
</evidence>
<dbReference type="AlphaFoldDB" id="A0A3M7S9V2"/>
<protein>
    <submittedName>
        <fullName evidence="2">Uncharacterized protein</fullName>
    </submittedName>
</protein>
<organism evidence="2 3">
    <name type="scientific">Brachionus plicatilis</name>
    <name type="common">Marine rotifer</name>
    <name type="synonym">Brachionus muelleri</name>
    <dbReference type="NCBI Taxonomy" id="10195"/>
    <lineage>
        <taxon>Eukaryota</taxon>
        <taxon>Metazoa</taxon>
        <taxon>Spiralia</taxon>
        <taxon>Gnathifera</taxon>
        <taxon>Rotifera</taxon>
        <taxon>Eurotatoria</taxon>
        <taxon>Monogononta</taxon>
        <taxon>Pseudotrocha</taxon>
        <taxon>Ploima</taxon>
        <taxon>Brachionidae</taxon>
        <taxon>Brachionus</taxon>
    </lineage>
</organism>
<comment type="caution">
    <text evidence="2">The sequence shown here is derived from an EMBL/GenBank/DDBJ whole genome shotgun (WGS) entry which is preliminary data.</text>
</comment>
<dbReference type="EMBL" id="REGN01001782">
    <property type="protein sequence ID" value="RNA32606.1"/>
    <property type="molecule type" value="Genomic_DNA"/>
</dbReference>
<dbReference type="Proteomes" id="UP000276133">
    <property type="component" value="Unassembled WGS sequence"/>
</dbReference>
<keyword evidence="1" id="KW-0732">Signal</keyword>
<feature type="chain" id="PRO_5018063235" evidence="1">
    <location>
        <begin position="21"/>
        <end position="186"/>
    </location>
</feature>
<proteinExistence type="predicted"/>
<sequence>MLFKSTICFFFFAEGLLALALENDDRRHDLIATAISSNSYISVSQLKELKAKNNEIISKLQLIETILDSYISKKENIKETLDEKINLEELINENINDILEGNINLQELLGSYVQEQDKSFRNELKQPWETLASLWNEFSKMGWQLVSFVSEQEPSDQFYHPIQLSDPFIRPRPEYPIPIPTIPPYL</sequence>
<accession>A0A3M7S9V2</accession>
<evidence type="ECO:0000313" key="2">
    <source>
        <dbReference type="EMBL" id="RNA32606.1"/>
    </source>
</evidence>
<name>A0A3M7S9V2_BRAPC</name>
<feature type="signal peptide" evidence="1">
    <location>
        <begin position="1"/>
        <end position="20"/>
    </location>
</feature>